<evidence type="ECO:0000313" key="2">
    <source>
        <dbReference type="Proteomes" id="UP001596405"/>
    </source>
</evidence>
<proteinExistence type="predicted"/>
<evidence type="ECO:0000313" key="1">
    <source>
        <dbReference type="EMBL" id="MFC6999588.1"/>
    </source>
</evidence>
<comment type="caution">
    <text evidence="1">The sequence shown here is derived from an EMBL/GenBank/DDBJ whole genome shotgun (WGS) entry which is preliminary data.</text>
</comment>
<reference evidence="2" key="1">
    <citation type="journal article" date="2019" name="Int. J. Syst. Evol. Microbiol.">
        <title>The Global Catalogue of Microorganisms (GCM) 10K type strain sequencing project: providing services to taxonomists for standard genome sequencing and annotation.</title>
        <authorList>
            <consortium name="The Broad Institute Genomics Platform"/>
            <consortium name="The Broad Institute Genome Sequencing Center for Infectious Disease"/>
            <person name="Wu L."/>
            <person name="Ma J."/>
        </authorList>
    </citation>
    <scope>NUCLEOTIDE SEQUENCE [LARGE SCALE GENOMIC DNA]</scope>
    <source>
        <strain evidence="2">CGMCC 4.7393</strain>
    </source>
</reference>
<accession>A0ABW2DSX3</accession>
<protein>
    <recommendedName>
        <fullName evidence="3">Phage integrase SAM-like domain-containing protein</fullName>
    </recommendedName>
</protein>
<organism evidence="1 2">
    <name type="scientific">Rufibacter roseus</name>
    <dbReference type="NCBI Taxonomy" id="1567108"/>
    <lineage>
        <taxon>Bacteria</taxon>
        <taxon>Pseudomonadati</taxon>
        <taxon>Bacteroidota</taxon>
        <taxon>Cytophagia</taxon>
        <taxon>Cytophagales</taxon>
        <taxon>Hymenobacteraceae</taxon>
        <taxon>Rufibacter</taxon>
    </lineage>
</organism>
<dbReference type="RefSeq" id="WP_066621118.1">
    <property type="nucleotide sequence ID" value="NZ_JBHSYQ010000016.1"/>
</dbReference>
<keyword evidence="2" id="KW-1185">Reference proteome</keyword>
<name>A0ABW2DSX3_9BACT</name>
<gene>
    <name evidence="1" type="ORF">ACFQHR_18270</name>
</gene>
<evidence type="ECO:0008006" key="3">
    <source>
        <dbReference type="Google" id="ProtNLM"/>
    </source>
</evidence>
<dbReference type="EMBL" id="JBHSYQ010000016">
    <property type="protein sequence ID" value="MFC6999588.1"/>
    <property type="molecule type" value="Genomic_DNA"/>
</dbReference>
<sequence length="114" mass="12520">MTGKGIIRLADALEIMEGGEPFDLVHFTADDKKQTGGIRKVRTSVTMTSVGRKGKKYSAEKVENIPAAPAETGKLKKNPNHFANATRNIIKQNGQTRTVHLFLITEFNGLKVII</sequence>
<dbReference type="Proteomes" id="UP001596405">
    <property type="component" value="Unassembled WGS sequence"/>
</dbReference>